<dbReference type="GO" id="GO:0044877">
    <property type="term" value="F:protein-containing complex binding"/>
    <property type="evidence" value="ECO:0007669"/>
    <property type="project" value="TreeGrafter"/>
</dbReference>
<evidence type="ECO:0000256" key="1">
    <source>
        <dbReference type="SAM" id="Phobius"/>
    </source>
</evidence>
<dbReference type="EMBL" id="SLZQ01000002">
    <property type="protein sequence ID" value="TCS38678.1"/>
    <property type="molecule type" value="Genomic_DNA"/>
</dbReference>
<gene>
    <name evidence="3" type="ORF">EDC30_102419</name>
</gene>
<keyword evidence="1" id="KW-0472">Membrane</keyword>
<keyword evidence="1" id="KW-0812">Transmembrane</keyword>
<dbReference type="PANTHER" id="PTHR12126:SF11">
    <property type="entry name" value="NADH DEHYDROGENASE [UBIQUINONE] 1 ALPHA SUBCOMPLEX SUBUNIT 9, MITOCHONDRIAL"/>
    <property type="match status" value="1"/>
</dbReference>
<dbReference type="InterPro" id="IPR016040">
    <property type="entry name" value="NAD(P)-bd_dom"/>
</dbReference>
<keyword evidence="4" id="KW-1185">Reference proteome</keyword>
<protein>
    <submittedName>
        <fullName evidence="3">Nucleoside-diphosphate-sugar epimerase</fullName>
    </submittedName>
</protein>
<feature type="transmembrane region" description="Helical" evidence="1">
    <location>
        <begin position="227"/>
        <end position="248"/>
    </location>
</feature>
<dbReference type="InterPro" id="IPR025695">
    <property type="entry name" value="DoxX-like"/>
</dbReference>
<keyword evidence="1" id="KW-1133">Transmembrane helix</keyword>
<feature type="domain" description="NAD(P)-binding" evidence="2">
    <location>
        <begin position="7"/>
        <end position="144"/>
    </location>
</feature>
<dbReference type="InterPro" id="IPR036291">
    <property type="entry name" value="NAD(P)-bd_dom_sf"/>
</dbReference>
<accession>A0A4R3HZJ6</accession>
<feature type="transmembrane region" description="Helical" evidence="1">
    <location>
        <begin position="400"/>
        <end position="416"/>
    </location>
</feature>
<evidence type="ECO:0000313" key="3">
    <source>
        <dbReference type="EMBL" id="TCS38678.1"/>
    </source>
</evidence>
<sequence>MKILVCGASGFIGQHLCVSLVKAGHEVVHGVRKPERPSDVAMDYGRDLDPETWLPRLAGVDAVINAVGILQEIGQRRFDAIHRDAPIALFKACEMAGVRRVIQISALGGANEMGSTLYMRSKREADAYLRQTSLDWSILRPSLIVGADGASSRLFRVFASLPVIGLPGKGLQLLQPVHIDDICAAVLNLLESSEPTRQVIAAVGPEAMTYRGMLQAYRDAMQLAPPIWLPVPMFFMNMAAWLAALFPASVLSPVSLRMLEEGNVADSAKFSRLLGHKPRGADAWFSGLSPDMLRTQAIAAWSLPLFRLALALVWIITGVLSLGIFPVDQSLDLLRRVGLHNVVADIALYGAALLDLAFGLATLLASGRLLWRLQMALIAGYTIIISIFLPEYWLHPFGPILKNIAILALLIVLDAFETRKG</sequence>
<feature type="transmembrane region" description="Helical" evidence="1">
    <location>
        <begin position="305"/>
        <end position="326"/>
    </location>
</feature>
<organism evidence="3 4">
    <name type="scientific">Paucimonas lemoignei</name>
    <name type="common">Pseudomonas lemoignei</name>
    <dbReference type="NCBI Taxonomy" id="29443"/>
    <lineage>
        <taxon>Bacteria</taxon>
        <taxon>Pseudomonadati</taxon>
        <taxon>Pseudomonadota</taxon>
        <taxon>Betaproteobacteria</taxon>
        <taxon>Burkholderiales</taxon>
        <taxon>Burkholderiaceae</taxon>
        <taxon>Paucimonas</taxon>
    </lineage>
</organism>
<reference evidence="3 4" key="1">
    <citation type="submission" date="2019-03" db="EMBL/GenBank/DDBJ databases">
        <title>Genomic Encyclopedia of Type Strains, Phase IV (KMG-IV): sequencing the most valuable type-strain genomes for metagenomic binning, comparative biology and taxonomic classification.</title>
        <authorList>
            <person name="Goeker M."/>
        </authorList>
    </citation>
    <scope>NUCLEOTIDE SEQUENCE [LARGE SCALE GENOMIC DNA]</scope>
    <source>
        <strain evidence="3 4">DSM 7445</strain>
    </source>
</reference>
<proteinExistence type="predicted"/>
<comment type="caution">
    <text evidence="3">The sequence shown here is derived from an EMBL/GenBank/DDBJ whole genome shotgun (WGS) entry which is preliminary data.</text>
</comment>
<dbReference type="AlphaFoldDB" id="A0A4R3HZJ6"/>
<evidence type="ECO:0000313" key="4">
    <source>
        <dbReference type="Proteomes" id="UP000295382"/>
    </source>
</evidence>
<dbReference type="RefSeq" id="WP_243656657.1">
    <property type="nucleotide sequence ID" value="NZ_SLZQ01000002.1"/>
</dbReference>
<name>A0A4R3HZJ6_PAULE</name>
<feature type="transmembrane region" description="Helical" evidence="1">
    <location>
        <begin position="346"/>
        <end position="364"/>
    </location>
</feature>
<feature type="transmembrane region" description="Helical" evidence="1">
    <location>
        <begin position="376"/>
        <end position="394"/>
    </location>
</feature>
<dbReference type="Pfam" id="PF13781">
    <property type="entry name" value="DoxX_3"/>
    <property type="match status" value="1"/>
</dbReference>
<dbReference type="InterPro" id="IPR051207">
    <property type="entry name" value="ComplexI_NDUFA9_subunit"/>
</dbReference>
<dbReference type="PANTHER" id="PTHR12126">
    <property type="entry name" value="NADH-UBIQUINONE OXIDOREDUCTASE 39 KDA SUBUNIT-RELATED"/>
    <property type="match status" value="1"/>
</dbReference>
<evidence type="ECO:0000259" key="2">
    <source>
        <dbReference type="Pfam" id="PF13460"/>
    </source>
</evidence>
<dbReference type="Proteomes" id="UP000295382">
    <property type="component" value="Unassembled WGS sequence"/>
</dbReference>
<dbReference type="Pfam" id="PF13460">
    <property type="entry name" value="NAD_binding_10"/>
    <property type="match status" value="1"/>
</dbReference>
<dbReference type="SUPFAM" id="SSF51735">
    <property type="entry name" value="NAD(P)-binding Rossmann-fold domains"/>
    <property type="match status" value="1"/>
</dbReference>
<dbReference type="Gene3D" id="3.40.50.720">
    <property type="entry name" value="NAD(P)-binding Rossmann-like Domain"/>
    <property type="match status" value="1"/>
</dbReference>